<comment type="caution">
    <text evidence="9">The sequence shown here is derived from an EMBL/GenBank/DDBJ whole genome shotgun (WGS) entry which is preliminary data.</text>
</comment>
<evidence type="ECO:0000256" key="7">
    <source>
        <dbReference type="SAM" id="Phobius"/>
    </source>
</evidence>
<feature type="transmembrane region" description="Helical" evidence="7">
    <location>
        <begin position="173"/>
        <end position="194"/>
    </location>
</feature>
<dbReference type="PRINTS" id="PR00237">
    <property type="entry name" value="GPCRRHODOPSN"/>
</dbReference>
<evidence type="ECO:0000256" key="5">
    <source>
        <dbReference type="ARBA" id="ARBA00023136"/>
    </source>
</evidence>
<comment type="subcellular location">
    <subcellularLocation>
        <location evidence="1">Cell membrane</location>
        <topology evidence="1">Multi-pass membrane protein</topology>
    </subcellularLocation>
</comment>
<dbReference type="AlphaFoldDB" id="A0A3M6TGY3"/>
<evidence type="ECO:0000313" key="9">
    <source>
        <dbReference type="EMBL" id="RMX40643.1"/>
    </source>
</evidence>
<dbReference type="InterPro" id="IPR000276">
    <property type="entry name" value="GPCR_Rhodpsn"/>
</dbReference>
<dbReference type="PANTHER" id="PTHR24241">
    <property type="entry name" value="NEUROPEPTIDE RECEPTOR-RELATED G-PROTEIN COUPLED RECEPTOR"/>
    <property type="match status" value="1"/>
</dbReference>
<keyword evidence="10" id="KW-1185">Reference proteome</keyword>
<feature type="transmembrane region" description="Helical" evidence="7">
    <location>
        <begin position="513"/>
        <end position="533"/>
    </location>
</feature>
<feature type="transmembrane region" description="Helical" evidence="7">
    <location>
        <begin position="434"/>
        <end position="459"/>
    </location>
</feature>
<dbReference type="GO" id="GO:0032870">
    <property type="term" value="P:cellular response to hormone stimulus"/>
    <property type="evidence" value="ECO:0007669"/>
    <property type="project" value="TreeGrafter"/>
</dbReference>
<feature type="transmembrane region" description="Helical" evidence="7">
    <location>
        <begin position="649"/>
        <end position="665"/>
    </location>
</feature>
<keyword evidence="4 7" id="KW-1133">Transmembrane helix</keyword>
<feature type="transmembrane region" description="Helical" evidence="7">
    <location>
        <begin position="471"/>
        <end position="492"/>
    </location>
</feature>
<keyword evidence="2" id="KW-1003">Cell membrane</keyword>
<feature type="transmembrane region" description="Helical" evidence="7">
    <location>
        <begin position="395"/>
        <end position="422"/>
    </location>
</feature>
<evidence type="ECO:0000256" key="2">
    <source>
        <dbReference type="ARBA" id="ARBA00022475"/>
    </source>
</evidence>
<reference evidence="9 10" key="1">
    <citation type="journal article" date="2018" name="Sci. Rep.">
        <title>Comparative analysis of the Pocillopora damicornis genome highlights role of immune system in coral evolution.</title>
        <authorList>
            <person name="Cunning R."/>
            <person name="Bay R.A."/>
            <person name="Gillette P."/>
            <person name="Baker A.C."/>
            <person name="Traylor-Knowles N."/>
        </authorList>
    </citation>
    <scope>NUCLEOTIDE SEQUENCE [LARGE SCALE GENOMIC DNA]</scope>
    <source>
        <strain evidence="9">RSMAS</strain>
        <tissue evidence="9">Whole animal</tissue>
    </source>
</reference>
<dbReference type="SUPFAM" id="SSF81321">
    <property type="entry name" value="Family A G protein-coupled receptor-like"/>
    <property type="match status" value="2"/>
</dbReference>
<protein>
    <recommendedName>
        <fullName evidence="8">G-protein coupled receptors family 1 profile domain-containing protein</fullName>
    </recommendedName>
</protein>
<feature type="transmembrane region" description="Helical" evidence="7">
    <location>
        <begin position="235"/>
        <end position="260"/>
    </location>
</feature>
<dbReference type="GO" id="GO:0004930">
    <property type="term" value="F:G protein-coupled receptor activity"/>
    <property type="evidence" value="ECO:0007669"/>
    <property type="project" value="InterPro"/>
</dbReference>
<dbReference type="GO" id="GO:0005886">
    <property type="term" value="C:plasma membrane"/>
    <property type="evidence" value="ECO:0007669"/>
    <property type="project" value="UniProtKB-SubCell"/>
</dbReference>
<keyword evidence="3 7" id="KW-0812">Transmembrane</keyword>
<accession>A0A3M6TGY3</accession>
<feature type="transmembrane region" description="Helical" evidence="7">
    <location>
        <begin position="280"/>
        <end position="303"/>
    </location>
</feature>
<dbReference type="Proteomes" id="UP000275408">
    <property type="component" value="Unassembled WGS sequence"/>
</dbReference>
<feature type="transmembrane region" description="Helical" evidence="7">
    <location>
        <begin position="617"/>
        <end position="637"/>
    </location>
</feature>
<feature type="transmembrane region" description="Helical" evidence="7">
    <location>
        <begin position="59"/>
        <end position="82"/>
    </location>
</feature>
<feature type="transmembrane region" description="Helical" evidence="7">
    <location>
        <begin position="131"/>
        <end position="152"/>
    </location>
</feature>
<evidence type="ECO:0000313" key="10">
    <source>
        <dbReference type="Proteomes" id="UP000275408"/>
    </source>
</evidence>
<dbReference type="OrthoDB" id="5987635at2759"/>
<keyword evidence="6" id="KW-0675">Receptor</keyword>
<evidence type="ECO:0000256" key="4">
    <source>
        <dbReference type="ARBA" id="ARBA00022989"/>
    </source>
</evidence>
<sequence length="713" mass="80300">MHLNTVPTMAEMTRAPYVNVTFEQENSTLSSFTKGELESGAIILLIHSRKVSVISFSTILSMAVLLILLGICVNGVICLIMFRGSRYKRNTSNFFILHLSVTELIFRLLVFPLVIYFLVPATIVENIHCKALTFVSTVFTSATFISLVAIARDRHENIVHAMKAWTKKCKRTGYCYLVLPVWLYASVISIPLVFSVKSLYISKTPEAQSFDCQDCSEKKICDIPKNAVGRLSTTVYLTFSFFVPLIVIILLYTKISIFLYKRSKDKVIHKVAARSRLKAVRMLTILVLGYILSLGPSALFKVLRSYGFVNNMSFSGILTVTWVLEFETLLSSLCNPIIYAYYNTDFKKEILELFCGTGLILEQNSCKMAEGDTEGQTNSGSTFLLIRSYDEARNLFALFLTINLFLILFALIVNASICYIMIRGKRYKRNRSNLFITHLSVMELIYRFLIFPLLVYLAVPSSGIQSFHCKVGSFFSSTSASAIFVSLVAIAADRYHNILHPLENLKSKRKPTLLLSAVWVYSAVVSIPVVVSARAVPVLEIPEAREMTCDNCAHKKLCDIPQNSLGRSSTTFYFVLAFFIPLAVIFWLYTKVAIFLYRRGKNGMMHKVKARSKSKAVRMLTITVIGYVLSLGPYVVVAMLRSYGIFNETPFGIMFLINGLVDFAYHTSSLGNPLIYSYYNGNFRNEIVRLCCRSKGGEVAPYAVTFVNSQMNN</sequence>
<gene>
    <name evidence="9" type="ORF">pdam_00009896</name>
</gene>
<evidence type="ECO:0000256" key="6">
    <source>
        <dbReference type="ARBA" id="ARBA00023170"/>
    </source>
</evidence>
<feature type="transmembrane region" description="Helical" evidence="7">
    <location>
        <begin position="94"/>
        <end position="119"/>
    </location>
</feature>
<dbReference type="Gene3D" id="1.20.1070.10">
    <property type="entry name" value="Rhodopsin 7-helix transmembrane proteins"/>
    <property type="match status" value="2"/>
</dbReference>
<dbReference type="PANTHER" id="PTHR24241:SF76">
    <property type="entry name" value="NEUROPEPTIDE SIFAMIDE RECEPTOR"/>
    <property type="match status" value="1"/>
</dbReference>
<feature type="domain" description="G-protein coupled receptors family 1 profile" evidence="8">
    <location>
        <begin position="73"/>
        <end position="339"/>
    </location>
</feature>
<dbReference type="CDD" id="cd00637">
    <property type="entry name" value="7tm_classA_rhodopsin-like"/>
    <property type="match status" value="2"/>
</dbReference>
<dbReference type="PROSITE" id="PS50262">
    <property type="entry name" value="G_PROTEIN_RECEP_F1_2"/>
    <property type="match status" value="2"/>
</dbReference>
<organism evidence="9 10">
    <name type="scientific">Pocillopora damicornis</name>
    <name type="common">Cauliflower coral</name>
    <name type="synonym">Millepora damicornis</name>
    <dbReference type="NCBI Taxonomy" id="46731"/>
    <lineage>
        <taxon>Eukaryota</taxon>
        <taxon>Metazoa</taxon>
        <taxon>Cnidaria</taxon>
        <taxon>Anthozoa</taxon>
        <taxon>Hexacorallia</taxon>
        <taxon>Scleractinia</taxon>
        <taxon>Astrocoeniina</taxon>
        <taxon>Pocilloporidae</taxon>
        <taxon>Pocillopora</taxon>
    </lineage>
</organism>
<name>A0A3M6TGY3_POCDA</name>
<dbReference type="Pfam" id="PF00001">
    <property type="entry name" value="7tm_1"/>
    <property type="match status" value="2"/>
</dbReference>
<feature type="domain" description="G-protein coupled receptors family 1 profile" evidence="8">
    <location>
        <begin position="413"/>
        <end position="676"/>
    </location>
</feature>
<evidence type="ECO:0000256" key="1">
    <source>
        <dbReference type="ARBA" id="ARBA00004651"/>
    </source>
</evidence>
<dbReference type="InterPro" id="IPR017452">
    <property type="entry name" value="GPCR_Rhodpsn_7TM"/>
</dbReference>
<keyword evidence="5 7" id="KW-0472">Membrane</keyword>
<feature type="transmembrane region" description="Helical" evidence="7">
    <location>
        <begin position="572"/>
        <end position="597"/>
    </location>
</feature>
<dbReference type="GO" id="GO:0042277">
    <property type="term" value="F:peptide binding"/>
    <property type="evidence" value="ECO:0007669"/>
    <property type="project" value="TreeGrafter"/>
</dbReference>
<dbReference type="EMBL" id="RCHS01003600">
    <property type="protein sequence ID" value="RMX40643.1"/>
    <property type="molecule type" value="Genomic_DNA"/>
</dbReference>
<evidence type="ECO:0000256" key="3">
    <source>
        <dbReference type="ARBA" id="ARBA00022692"/>
    </source>
</evidence>
<evidence type="ECO:0000259" key="8">
    <source>
        <dbReference type="PROSITE" id="PS50262"/>
    </source>
</evidence>
<proteinExistence type="predicted"/>